<dbReference type="RefSeq" id="WP_334661158.1">
    <property type="nucleotide sequence ID" value="NZ_JARULZ010000002.1"/>
</dbReference>
<name>A0ABU8AXR6_9ACTN</name>
<accession>A0ABU8AXR6</accession>
<dbReference type="Proteomes" id="UP001310290">
    <property type="component" value="Unassembled WGS sequence"/>
</dbReference>
<organism evidence="4 5">
    <name type="scientific">Streptomyces bottropensis</name>
    <dbReference type="NCBI Taxonomy" id="42235"/>
    <lineage>
        <taxon>Bacteria</taxon>
        <taxon>Bacillati</taxon>
        <taxon>Actinomycetota</taxon>
        <taxon>Actinomycetes</taxon>
        <taxon>Kitasatosporales</taxon>
        <taxon>Streptomycetaceae</taxon>
        <taxon>Streptomyces</taxon>
    </lineage>
</organism>
<dbReference type="InterPro" id="IPR021224">
    <property type="entry name" value="DUF2690"/>
</dbReference>
<dbReference type="CDD" id="cd00093">
    <property type="entry name" value="HTH_XRE"/>
    <property type="match status" value="1"/>
</dbReference>
<sequence length="297" mass="32089">MAEGARPQPSPRGTSEPTAPEVRHLMERLREAKDGTGLSFAALAARTSYSKSSWERYLNGKTLPPRDAVEALAKLSGADPARMLALWRLADRAWSGRDARDTAAGRETEGGESRGESAVDSPARADVRADTPPLAPREGKLSRRTVVVAAAGAALAAALGAGTWTTWAWTYGSGREEAAPPLSTGPCRGEGCTGRNSEQRDTDCWTDADTRARREAAGRVVELRVSLMCQASWGRITEPRRGDRVWVETTDEQHQSEQVAVPNRALYTLMLGIERPSDARACFELADGRSGCTPWGR</sequence>
<dbReference type="InterPro" id="IPR010982">
    <property type="entry name" value="Lambda_DNA-bd_dom_sf"/>
</dbReference>
<feature type="domain" description="HTH cro/C1-type" evidence="3">
    <location>
        <begin position="25"/>
        <end position="83"/>
    </location>
</feature>
<feature type="compositionally biased region" description="Basic and acidic residues" evidence="1">
    <location>
        <begin position="97"/>
        <end position="129"/>
    </location>
</feature>
<reference evidence="4" key="1">
    <citation type="submission" date="2023-04" db="EMBL/GenBank/DDBJ databases">
        <title>Genomic diversity of scab-causing Streptomyces spp. in the province of Quebec, Canada.</title>
        <authorList>
            <person name="Biessy A."/>
            <person name="Cadieux M."/>
            <person name="Ciotola M."/>
            <person name="Filion M."/>
        </authorList>
    </citation>
    <scope>NUCLEOTIDE SEQUENCE</scope>
    <source>
        <strain evidence="4">B21-115</strain>
    </source>
</reference>
<evidence type="ECO:0000313" key="5">
    <source>
        <dbReference type="Proteomes" id="UP001310290"/>
    </source>
</evidence>
<dbReference type="InterPro" id="IPR001387">
    <property type="entry name" value="Cro/C1-type_HTH"/>
</dbReference>
<keyword evidence="2" id="KW-0472">Membrane</keyword>
<keyword evidence="2" id="KW-0812">Transmembrane</keyword>
<keyword evidence="5" id="KW-1185">Reference proteome</keyword>
<evidence type="ECO:0000259" key="3">
    <source>
        <dbReference type="SMART" id="SM00530"/>
    </source>
</evidence>
<gene>
    <name evidence="4" type="ORF">QBA35_35305</name>
</gene>
<evidence type="ECO:0000256" key="1">
    <source>
        <dbReference type="SAM" id="MobiDB-lite"/>
    </source>
</evidence>
<feature type="transmembrane region" description="Helical" evidence="2">
    <location>
        <begin position="146"/>
        <end position="169"/>
    </location>
</feature>
<protein>
    <submittedName>
        <fullName evidence="4">Helix-turn-helix domain-containing protein</fullName>
    </submittedName>
</protein>
<keyword evidence="2" id="KW-1133">Transmembrane helix</keyword>
<comment type="caution">
    <text evidence="4">The sequence shown here is derived from an EMBL/GenBank/DDBJ whole genome shotgun (WGS) entry which is preliminary data.</text>
</comment>
<feature type="region of interest" description="Disordered" evidence="1">
    <location>
        <begin position="177"/>
        <end position="202"/>
    </location>
</feature>
<dbReference type="Pfam" id="PF13560">
    <property type="entry name" value="HTH_31"/>
    <property type="match status" value="1"/>
</dbReference>
<feature type="region of interest" description="Disordered" evidence="1">
    <location>
        <begin position="97"/>
        <end position="137"/>
    </location>
</feature>
<evidence type="ECO:0000313" key="4">
    <source>
        <dbReference type="EMBL" id="MEH0638501.1"/>
    </source>
</evidence>
<dbReference type="SUPFAM" id="SSF47413">
    <property type="entry name" value="lambda repressor-like DNA-binding domains"/>
    <property type="match status" value="1"/>
</dbReference>
<feature type="region of interest" description="Disordered" evidence="1">
    <location>
        <begin position="1"/>
        <end position="20"/>
    </location>
</feature>
<dbReference type="Gene3D" id="1.10.260.40">
    <property type="entry name" value="lambda repressor-like DNA-binding domains"/>
    <property type="match status" value="1"/>
</dbReference>
<proteinExistence type="predicted"/>
<evidence type="ECO:0000256" key="2">
    <source>
        <dbReference type="SAM" id="Phobius"/>
    </source>
</evidence>
<dbReference type="Pfam" id="PF10901">
    <property type="entry name" value="DUF2690"/>
    <property type="match status" value="1"/>
</dbReference>
<dbReference type="SMART" id="SM00530">
    <property type="entry name" value="HTH_XRE"/>
    <property type="match status" value="1"/>
</dbReference>
<dbReference type="EMBL" id="JARULZ010000002">
    <property type="protein sequence ID" value="MEH0638501.1"/>
    <property type="molecule type" value="Genomic_DNA"/>
</dbReference>